<evidence type="ECO:0000259" key="5">
    <source>
        <dbReference type="PROSITE" id="PS51462"/>
    </source>
</evidence>
<evidence type="ECO:0000256" key="3">
    <source>
        <dbReference type="ARBA" id="ARBA00022801"/>
    </source>
</evidence>
<evidence type="ECO:0000256" key="4">
    <source>
        <dbReference type="RuleBase" id="RU003476"/>
    </source>
</evidence>
<dbReference type="InterPro" id="IPR015797">
    <property type="entry name" value="NUDIX_hydrolase-like_dom_sf"/>
</dbReference>
<dbReference type="InterPro" id="IPR020084">
    <property type="entry name" value="NUDIX_hydrolase_CS"/>
</dbReference>
<dbReference type="Proteomes" id="UP001595765">
    <property type="component" value="Unassembled WGS sequence"/>
</dbReference>
<protein>
    <submittedName>
        <fullName evidence="6">NUDIX hydrolase</fullName>
    </submittedName>
</protein>
<dbReference type="InterPro" id="IPR000086">
    <property type="entry name" value="NUDIX_hydrolase_dom"/>
</dbReference>
<dbReference type="PANTHER" id="PTHR43046:SF16">
    <property type="entry name" value="ADP-RIBOSE PYROPHOSPHATASE YJHB-RELATED"/>
    <property type="match status" value="1"/>
</dbReference>
<dbReference type="EMBL" id="JBHSBB010000030">
    <property type="protein sequence ID" value="MFC4035871.1"/>
    <property type="molecule type" value="Genomic_DNA"/>
</dbReference>
<dbReference type="PRINTS" id="PR00502">
    <property type="entry name" value="NUDIXFAMILY"/>
</dbReference>
<dbReference type="CDD" id="cd02883">
    <property type="entry name" value="NUDIX_Hydrolase"/>
    <property type="match status" value="1"/>
</dbReference>
<evidence type="ECO:0000313" key="6">
    <source>
        <dbReference type="EMBL" id="MFC4035871.1"/>
    </source>
</evidence>
<keyword evidence="3 4" id="KW-0378">Hydrolase</keyword>
<dbReference type="PANTHER" id="PTHR43046">
    <property type="entry name" value="GDP-MANNOSE MANNOSYL HYDROLASE"/>
    <property type="match status" value="1"/>
</dbReference>
<name>A0ABV8HVZ7_9ACTN</name>
<dbReference type="SUPFAM" id="SSF55811">
    <property type="entry name" value="Nudix"/>
    <property type="match status" value="1"/>
</dbReference>
<comment type="caution">
    <text evidence="6">The sequence shown here is derived from an EMBL/GenBank/DDBJ whole genome shotgun (WGS) entry which is preliminary data.</text>
</comment>
<comment type="similarity">
    <text evidence="2 4">Belongs to the Nudix hydrolase family.</text>
</comment>
<dbReference type="PROSITE" id="PS51462">
    <property type="entry name" value="NUDIX"/>
    <property type="match status" value="1"/>
</dbReference>
<evidence type="ECO:0000256" key="1">
    <source>
        <dbReference type="ARBA" id="ARBA00001946"/>
    </source>
</evidence>
<evidence type="ECO:0000313" key="7">
    <source>
        <dbReference type="Proteomes" id="UP001595765"/>
    </source>
</evidence>
<gene>
    <name evidence="6" type="ORF">ACFO3J_31030</name>
</gene>
<keyword evidence="7" id="KW-1185">Reference proteome</keyword>
<organism evidence="6 7">
    <name type="scientific">Streptomyces polygonati</name>
    <dbReference type="NCBI Taxonomy" id="1617087"/>
    <lineage>
        <taxon>Bacteria</taxon>
        <taxon>Bacillati</taxon>
        <taxon>Actinomycetota</taxon>
        <taxon>Actinomycetes</taxon>
        <taxon>Kitasatosporales</taxon>
        <taxon>Streptomycetaceae</taxon>
        <taxon>Streptomyces</taxon>
    </lineage>
</organism>
<dbReference type="Gene3D" id="3.90.79.10">
    <property type="entry name" value="Nucleoside Triphosphate Pyrophosphohydrolase"/>
    <property type="match status" value="1"/>
</dbReference>
<dbReference type="PROSITE" id="PS00893">
    <property type="entry name" value="NUDIX_BOX"/>
    <property type="match status" value="1"/>
</dbReference>
<dbReference type="RefSeq" id="WP_386436571.1">
    <property type="nucleotide sequence ID" value="NZ_JBHSBB010000030.1"/>
</dbReference>
<comment type="cofactor">
    <cofactor evidence="1">
        <name>Mg(2+)</name>
        <dbReference type="ChEBI" id="CHEBI:18420"/>
    </cofactor>
</comment>
<dbReference type="GO" id="GO:0016787">
    <property type="term" value="F:hydrolase activity"/>
    <property type="evidence" value="ECO:0007669"/>
    <property type="project" value="UniProtKB-KW"/>
</dbReference>
<proteinExistence type="inferred from homology"/>
<evidence type="ECO:0000256" key="2">
    <source>
        <dbReference type="ARBA" id="ARBA00005582"/>
    </source>
</evidence>
<accession>A0ABV8HVZ7</accession>
<dbReference type="Pfam" id="PF00293">
    <property type="entry name" value="NUDIX"/>
    <property type="match status" value="1"/>
</dbReference>
<feature type="domain" description="Nudix hydrolase" evidence="5">
    <location>
        <begin position="7"/>
        <end position="132"/>
    </location>
</feature>
<sequence length="137" mass="14985">MTQDTGAQRPGISAAVITHEGRVLMVRRRVREGELSWQFPAGEIEPGESPAEAAVRETREETGLTVTATRFLGERVHPKTRRSMSYTACTVVTGTAYVADPDELADLAWCTHSEIPAYVPYGLFASVQAYLDEALGE</sequence>
<reference evidence="7" key="1">
    <citation type="journal article" date="2019" name="Int. J. Syst. Evol. Microbiol.">
        <title>The Global Catalogue of Microorganisms (GCM) 10K type strain sequencing project: providing services to taxonomists for standard genome sequencing and annotation.</title>
        <authorList>
            <consortium name="The Broad Institute Genomics Platform"/>
            <consortium name="The Broad Institute Genome Sequencing Center for Infectious Disease"/>
            <person name="Wu L."/>
            <person name="Ma J."/>
        </authorList>
    </citation>
    <scope>NUCLEOTIDE SEQUENCE [LARGE SCALE GENOMIC DNA]</scope>
    <source>
        <strain evidence="7">CGMCC 4.7237</strain>
    </source>
</reference>
<dbReference type="InterPro" id="IPR020476">
    <property type="entry name" value="Nudix_hydrolase"/>
</dbReference>